<keyword evidence="4" id="KW-0206">Cytoskeleton</keyword>
<evidence type="ECO:0000256" key="3">
    <source>
        <dbReference type="ARBA" id="ARBA00022490"/>
    </source>
</evidence>
<feature type="region of interest" description="Disordered" evidence="5">
    <location>
        <begin position="1"/>
        <end position="20"/>
    </location>
</feature>
<protein>
    <submittedName>
        <fullName evidence="6">Uncharacterized protein</fullName>
    </submittedName>
</protein>
<proteinExistence type="inferred from homology"/>
<comment type="subcellular location">
    <subcellularLocation>
        <location evidence="1">Cytoplasm</location>
        <location evidence="1">Cytoskeleton</location>
    </subcellularLocation>
</comment>
<feature type="compositionally biased region" description="Polar residues" evidence="5">
    <location>
        <begin position="43"/>
        <end position="52"/>
    </location>
</feature>
<dbReference type="AlphaFoldDB" id="L9KNE8"/>
<reference evidence="7" key="2">
    <citation type="journal article" date="2013" name="Nat. Commun.">
        <title>Genome of the Chinese tree shrew.</title>
        <authorList>
            <person name="Fan Y."/>
            <person name="Huang Z.Y."/>
            <person name="Cao C.C."/>
            <person name="Chen C.S."/>
            <person name="Chen Y.X."/>
            <person name="Fan D.D."/>
            <person name="He J."/>
            <person name="Hou H.L."/>
            <person name="Hu L."/>
            <person name="Hu X.T."/>
            <person name="Jiang X.T."/>
            <person name="Lai R."/>
            <person name="Lang Y.S."/>
            <person name="Liang B."/>
            <person name="Liao S.G."/>
            <person name="Mu D."/>
            <person name="Ma Y.Y."/>
            <person name="Niu Y.Y."/>
            <person name="Sun X.Q."/>
            <person name="Xia J.Q."/>
            <person name="Xiao J."/>
            <person name="Xiong Z.Q."/>
            <person name="Xu L."/>
            <person name="Yang L."/>
            <person name="Zhang Y."/>
            <person name="Zhao W."/>
            <person name="Zhao X.D."/>
            <person name="Zheng Y.T."/>
            <person name="Zhou J.M."/>
            <person name="Zhu Y.B."/>
            <person name="Zhang G.J."/>
            <person name="Wang J."/>
            <person name="Yao Y.G."/>
        </authorList>
    </citation>
    <scope>NUCLEOTIDE SEQUENCE [LARGE SCALE GENOMIC DNA]</scope>
</reference>
<feature type="region of interest" description="Disordered" evidence="5">
    <location>
        <begin position="37"/>
        <end position="57"/>
    </location>
</feature>
<comment type="similarity">
    <text evidence="2">Belongs to the thymosin beta family.</text>
</comment>
<dbReference type="InParanoid" id="L9KNE8"/>
<dbReference type="EMBL" id="KB320805">
    <property type="protein sequence ID" value="ELW62677.1"/>
    <property type="molecule type" value="Genomic_DNA"/>
</dbReference>
<evidence type="ECO:0000313" key="6">
    <source>
        <dbReference type="EMBL" id="ELW62677.1"/>
    </source>
</evidence>
<evidence type="ECO:0000256" key="5">
    <source>
        <dbReference type="SAM" id="MobiDB-lite"/>
    </source>
</evidence>
<gene>
    <name evidence="6" type="ORF">TREES_T100003104</name>
</gene>
<evidence type="ECO:0000313" key="7">
    <source>
        <dbReference type="Proteomes" id="UP000011518"/>
    </source>
</evidence>
<evidence type="ECO:0000256" key="4">
    <source>
        <dbReference type="ARBA" id="ARBA00023212"/>
    </source>
</evidence>
<dbReference type="Gene3D" id="1.20.5.520">
    <property type="entry name" value="Single helix bin"/>
    <property type="match status" value="1"/>
</dbReference>
<dbReference type="Proteomes" id="UP000011518">
    <property type="component" value="Unassembled WGS sequence"/>
</dbReference>
<sequence length="103" mass="11572">MPGPKTWEGSGSSHSDTGGKVLLHDIVAIWEPQIRDQPDHSYMSGSTGSPTWSEMPGFKKMSDKLHVEETASFNKAKHKKMEMQENNLLTEQTIEQKKQSEIS</sequence>
<dbReference type="GO" id="GO:0007015">
    <property type="term" value="P:actin filament organization"/>
    <property type="evidence" value="ECO:0007669"/>
    <property type="project" value="InterPro"/>
</dbReference>
<dbReference type="GO" id="GO:0005856">
    <property type="term" value="C:cytoskeleton"/>
    <property type="evidence" value="ECO:0007669"/>
    <property type="project" value="UniProtKB-SubCell"/>
</dbReference>
<keyword evidence="3" id="KW-0963">Cytoplasm</keyword>
<accession>L9KNE8</accession>
<dbReference type="InterPro" id="IPR038386">
    <property type="entry name" value="Beta-thymosin_sf"/>
</dbReference>
<evidence type="ECO:0000256" key="2">
    <source>
        <dbReference type="ARBA" id="ARBA00009511"/>
    </source>
</evidence>
<keyword evidence="7" id="KW-1185">Reference proteome</keyword>
<dbReference type="GO" id="GO:0003785">
    <property type="term" value="F:actin monomer binding"/>
    <property type="evidence" value="ECO:0007669"/>
    <property type="project" value="InterPro"/>
</dbReference>
<dbReference type="InterPro" id="IPR001152">
    <property type="entry name" value="Beta-thymosin"/>
</dbReference>
<evidence type="ECO:0000256" key="1">
    <source>
        <dbReference type="ARBA" id="ARBA00004245"/>
    </source>
</evidence>
<name>L9KNE8_TUPCH</name>
<reference evidence="7" key="1">
    <citation type="submission" date="2012-07" db="EMBL/GenBank/DDBJ databases">
        <title>Genome of the Chinese tree shrew, a rising model animal genetically related to primates.</title>
        <authorList>
            <person name="Zhang G."/>
            <person name="Fan Y."/>
            <person name="Yao Y."/>
            <person name="Huang Z."/>
        </authorList>
    </citation>
    <scope>NUCLEOTIDE SEQUENCE [LARGE SCALE GENOMIC DNA]</scope>
</reference>
<dbReference type="Pfam" id="PF01290">
    <property type="entry name" value="Thymosin"/>
    <property type="match status" value="1"/>
</dbReference>
<organism evidence="6 7">
    <name type="scientific">Tupaia chinensis</name>
    <name type="common">Chinese tree shrew</name>
    <name type="synonym">Tupaia belangeri chinensis</name>
    <dbReference type="NCBI Taxonomy" id="246437"/>
    <lineage>
        <taxon>Eukaryota</taxon>
        <taxon>Metazoa</taxon>
        <taxon>Chordata</taxon>
        <taxon>Craniata</taxon>
        <taxon>Vertebrata</taxon>
        <taxon>Euteleostomi</taxon>
        <taxon>Mammalia</taxon>
        <taxon>Eutheria</taxon>
        <taxon>Euarchontoglires</taxon>
        <taxon>Scandentia</taxon>
        <taxon>Tupaiidae</taxon>
        <taxon>Tupaia</taxon>
    </lineage>
</organism>